<feature type="transmembrane region" description="Helical" evidence="1">
    <location>
        <begin position="43"/>
        <end position="66"/>
    </location>
</feature>
<comment type="caution">
    <text evidence="2">The sequence shown here is derived from an EMBL/GenBank/DDBJ whole genome shotgun (WGS) entry which is preliminary data.</text>
</comment>
<evidence type="ECO:0000313" key="3">
    <source>
        <dbReference type="Proteomes" id="UP000288293"/>
    </source>
</evidence>
<accession>A0A432W3V3</accession>
<proteinExistence type="predicted"/>
<dbReference type="EMBL" id="PIPL01000003">
    <property type="protein sequence ID" value="RUO24045.1"/>
    <property type="molecule type" value="Genomic_DNA"/>
</dbReference>
<sequence length="72" mass="7888">MSEPEKKRPNLLQVFFSVVAAFFGVQTEKARLRDFSHGSPAPYIIVGIVLIVLMLLSVGFVVRTVLKVSGAI</sequence>
<gene>
    <name evidence="2" type="ORF">CWE09_12945</name>
</gene>
<keyword evidence="1" id="KW-1133">Transmembrane helix</keyword>
<keyword evidence="1" id="KW-0812">Transmembrane</keyword>
<keyword evidence="3" id="KW-1185">Reference proteome</keyword>
<dbReference type="Proteomes" id="UP000288293">
    <property type="component" value="Unassembled WGS sequence"/>
</dbReference>
<evidence type="ECO:0008006" key="4">
    <source>
        <dbReference type="Google" id="ProtNLM"/>
    </source>
</evidence>
<dbReference type="Pfam" id="PF11174">
    <property type="entry name" value="DUF2970"/>
    <property type="match status" value="1"/>
</dbReference>
<keyword evidence="1" id="KW-0472">Membrane</keyword>
<protein>
    <recommendedName>
        <fullName evidence="4">DUF2970 domain-containing protein</fullName>
    </recommendedName>
</protein>
<reference evidence="2 3" key="1">
    <citation type="journal article" date="2011" name="Front. Microbiol.">
        <title>Genomic signatures of strain selection and enhancement in Bacillus atrophaeus var. globigii, a historical biowarfare simulant.</title>
        <authorList>
            <person name="Gibbons H.S."/>
            <person name="Broomall S.M."/>
            <person name="McNew L.A."/>
            <person name="Daligault H."/>
            <person name="Chapman C."/>
            <person name="Bruce D."/>
            <person name="Karavis M."/>
            <person name="Krepps M."/>
            <person name="McGregor P.A."/>
            <person name="Hong C."/>
            <person name="Park K.H."/>
            <person name="Akmal A."/>
            <person name="Feldman A."/>
            <person name="Lin J.S."/>
            <person name="Chang W.E."/>
            <person name="Higgs B.W."/>
            <person name="Demirev P."/>
            <person name="Lindquist J."/>
            <person name="Liem A."/>
            <person name="Fochler E."/>
            <person name="Read T.D."/>
            <person name="Tapia R."/>
            <person name="Johnson S."/>
            <person name="Bishop-Lilly K.A."/>
            <person name="Detter C."/>
            <person name="Han C."/>
            <person name="Sozhamannan S."/>
            <person name="Rosenzweig C.N."/>
            <person name="Skowronski E.W."/>
        </authorList>
    </citation>
    <scope>NUCLEOTIDE SEQUENCE [LARGE SCALE GENOMIC DNA]</scope>
    <source>
        <strain evidence="2 3">MLST1</strain>
    </source>
</reference>
<dbReference type="RefSeq" id="WP_126804466.1">
    <property type="nucleotide sequence ID" value="NZ_PIPL01000003.1"/>
</dbReference>
<dbReference type="InterPro" id="IPR021344">
    <property type="entry name" value="DUF2970"/>
</dbReference>
<name>A0A432W3V3_9GAMM</name>
<evidence type="ECO:0000313" key="2">
    <source>
        <dbReference type="EMBL" id="RUO24045.1"/>
    </source>
</evidence>
<evidence type="ECO:0000256" key="1">
    <source>
        <dbReference type="SAM" id="Phobius"/>
    </source>
</evidence>
<organism evidence="2 3">
    <name type="scientific">Aliidiomarina minuta</name>
    <dbReference type="NCBI Taxonomy" id="880057"/>
    <lineage>
        <taxon>Bacteria</taxon>
        <taxon>Pseudomonadati</taxon>
        <taxon>Pseudomonadota</taxon>
        <taxon>Gammaproteobacteria</taxon>
        <taxon>Alteromonadales</taxon>
        <taxon>Idiomarinaceae</taxon>
        <taxon>Aliidiomarina</taxon>
    </lineage>
</organism>
<dbReference type="AlphaFoldDB" id="A0A432W3V3"/>